<organism evidence="1 2">
    <name type="scientific">Geobacillus thermopakistaniensis (strain MAS1)</name>
    <dbReference type="NCBI Taxonomy" id="1408282"/>
    <lineage>
        <taxon>Bacteria</taxon>
        <taxon>Bacillati</taxon>
        <taxon>Bacillota</taxon>
        <taxon>Bacilli</taxon>
        <taxon>Bacillales</taxon>
        <taxon>Anoxybacillaceae</taxon>
        <taxon>Geobacillus</taxon>
    </lineage>
</organism>
<dbReference type="AlphaFoldDB" id="A0A7U9J8D0"/>
<protein>
    <submittedName>
        <fullName evidence="1">Uncharacterized protein</fullName>
    </submittedName>
</protein>
<name>A0A7U9J8D0_GEOTM</name>
<accession>A0A7U9J8D0</accession>
<sequence>MDAFVMEQKGRCALAAAFFLCLAIQKKKE</sequence>
<evidence type="ECO:0000313" key="1">
    <source>
        <dbReference type="EMBL" id="ESU70788.1"/>
    </source>
</evidence>
<dbReference type="EMBL" id="AYSF01000098">
    <property type="protein sequence ID" value="ESU70788.1"/>
    <property type="molecule type" value="Genomic_DNA"/>
</dbReference>
<proteinExistence type="predicted"/>
<reference evidence="1 2" key="1">
    <citation type="journal article" date="2014" name="Genome Announc.">
        <title>Draft Genome Sequence of Geobacillus thermopakistaniensis Strain MAS1.</title>
        <authorList>
            <person name="Siddiqui M.A."/>
            <person name="Rashid N."/>
            <person name="Ayyampalayam S."/>
            <person name="Whitman W.B."/>
        </authorList>
    </citation>
    <scope>NUCLEOTIDE SEQUENCE [LARGE SCALE GENOMIC DNA]</scope>
    <source>
        <strain evidence="1 2">MAS1</strain>
    </source>
</reference>
<gene>
    <name evidence="1" type="ORF">T260_17160</name>
</gene>
<evidence type="ECO:0000313" key="2">
    <source>
        <dbReference type="Proteomes" id="UP000018339"/>
    </source>
</evidence>
<keyword evidence="2" id="KW-1185">Reference proteome</keyword>
<comment type="caution">
    <text evidence="1">The sequence shown here is derived from an EMBL/GenBank/DDBJ whole genome shotgun (WGS) entry which is preliminary data.</text>
</comment>
<dbReference type="Proteomes" id="UP000018339">
    <property type="component" value="Unassembled WGS sequence"/>
</dbReference>